<dbReference type="PANTHER" id="PTHR43085:SF1">
    <property type="entry name" value="PSEUDOURIDINE KINASE-RELATED"/>
    <property type="match status" value="1"/>
</dbReference>
<dbReference type="InterPro" id="IPR011611">
    <property type="entry name" value="PfkB_dom"/>
</dbReference>
<dbReference type="PROSITE" id="PS00584">
    <property type="entry name" value="PFKB_KINASES_2"/>
    <property type="match status" value="1"/>
</dbReference>
<dbReference type="Proteomes" id="UP001226867">
    <property type="component" value="Unassembled WGS sequence"/>
</dbReference>
<evidence type="ECO:0000259" key="6">
    <source>
        <dbReference type="Pfam" id="PF00294"/>
    </source>
</evidence>
<reference evidence="7 8" key="1">
    <citation type="submission" date="2023-07" db="EMBL/GenBank/DDBJ databases">
        <title>Sorghum-associated microbial communities from plants grown in Nebraska, USA.</title>
        <authorList>
            <person name="Schachtman D."/>
        </authorList>
    </citation>
    <scope>NUCLEOTIDE SEQUENCE [LARGE SCALE GENOMIC DNA]</scope>
    <source>
        <strain evidence="7 8">DS1607</strain>
    </source>
</reference>
<accession>A0ABT9S0Z1</accession>
<keyword evidence="3" id="KW-0547">Nucleotide-binding</keyword>
<sequence length="322" mass="33342">MQPATTFEAPAPVLDVLTVGEPMALFMATSPGELHAVSDYRRVAAGAELNVATGLARLGLRTGYITRLGADSFGRFLQGELAREGIDERHVAIDAAHSTGFMMKTRADDGRDPQIEYFRKGSAASHLSIADAPAGGFPARHLHLTGITPALSPATRELAFHLARQARAAGATISFDPNLRPRLWPSREAMVDCINALAALSDLVLPGLSEGELLTGHTTPEAVADFYLSQGARQVVVKLGPEGAFFAEQGGASGIAAGLPVSRVVDTVGAGDGFAVGVVSGLLEGLTLTGAAARGNAIGARVVQFPGDSDGLPTRAELDAAR</sequence>
<comment type="caution">
    <text evidence="7">The sequence shown here is derived from an EMBL/GenBank/DDBJ whole genome shotgun (WGS) entry which is preliminary data.</text>
</comment>
<evidence type="ECO:0000313" key="7">
    <source>
        <dbReference type="EMBL" id="MDP9898011.1"/>
    </source>
</evidence>
<gene>
    <name evidence="7" type="ORF">J2W36_000244</name>
</gene>
<dbReference type="SUPFAM" id="SSF53613">
    <property type="entry name" value="Ribokinase-like"/>
    <property type="match status" value="1"/>
</dbReference>
<dbReference type="GO" id="GO:0008673">
    <property type="term" value="F:2-dehydro-3-deoxygluconokinase activity"/>
    <property type="evidence" value="ECO:0007669"/>
    <property type="project" value="UniProtKB-EC"/>
</dbReference>
<evidence type="ECO:0000256" key="2">
    <source>
        <dbReference type="ARBA" id="ARBA00022679"/>
    </source>
</evidence>
<evidence type="ECO:0000313" key="8">
    <source>
        <dbReference type="Proteomes" id="UP001226867"/>
    </source>
</evidence>
<comment type="similarity">
    <text evidence="1">Belongs to the carbohydrate kinase PfkB family.</text>
</comment>
<dbReference type="CDD" id="cd01166">
    <property type="entry name" value="KdgK"/>
    <property type="match status" value="1"/>
</dbReference>
<dbReference type="PANTHER" id="PTHR43085">
    <property type="entry name" value="HEXOKINASE FAMILY MEMBER"/>
    <property type="match status" value="1"/>
</dbReference>
<proteinExistence type="inferred from homology"/>
<dbReference type="InterPro" id="IPR002173">
    <property type="entry name" value="Carboh/pur_kinase_PfkB_CS"/>
</dbReference>
<evidence type="ECO:0000256" key="4">
    <source>
        <dbReference type="ARBA" id="ARBA00022777"/>
    </source>
</evidence>
<dbReference type="RefSeq" id="WP_307687833.1">
    <property type="nucleotide sequence ID" value="NZ_JAUSRO010000001.1"/>
</dbReference>
<protein>
    <submittedName>
        <fullName evidence="7">2-dehydro-3-deoxygluconokinase</fullName>
        <ecNumber evidence="7">2.7.1.45</ecNumber>
    </submittedName>
</protein>
<evidence type="ECO:0000256" key="1">
    <source>
        <dbReference type="ARBA" id="ARBA00010688"/>
    </source>
</evidence>
<organism evidence="7 8">
    <name type="scientific">Variovorax ginsengisoli</name>
    <dbReference type="NCBI Taxonomy" id="363844"/>
    <lineage>
        <taxon>Bacteria</taxon>
        <taxon>Pseudomonadati</taxon>
        <taxon>Pseudomonadota</taxon>
        <taxon>Betaproteobacteria</taxon>
        <taxon>Burkholderiales</taxon>
        <taxon>Comamonadaceae</taxon>
        <taxon>Variovorax</taxon>
    </lineage>
</organism>
<evidence type="ECO:0000256" key="3">
    <source>
        <dbReference type="ARBA" id="ARBA00022741"/>
    </source>
</evidence>
<dbReference type="EC" id="2.7.1.45" evidence="7"/>
<dbReference type="InterPro" id="IPR050306">
    <property type="entry name" value="PfkB_Carbo_kinase"/>
</dbReference>
<feature type="domain" description="Carbohydrate kinase PfkB" evidence="6">
    <location>
        <begin position="15"/>
        <end position="314"/>
    </location>
</feature>
<dbReference type="Gene3D" id="3.40.1190.20">
    <property type="match status" value="1"/>
</dbReference>
<name>A0ABT9S0Z1_9BURK</name>
<dbReference type="EMBL" id="JAUSRO010000001">
    <property type="protein sequence ID" value="MDP9898011.1"/>
    <property type="molecule type" value="Genomic_DNA"/>
</dbReference>
<keyword evidence="2 7" id="KW-0808">Transferase</keyword>
<evidence type="ECO:0000256" key="5">
    <source>
        <dbReference type="ARBA" id="ARBA00022840"/>
    </source>
</evidence>
<dbReference type="InterPro" id="IPR029056">
    <property type="entry name" value="Ribokinase-like"/>
</dbReference>
<keyword evidence="5" id="KW-0067">ATP-binding</keyword>
<keyword evidence="4" id="KW-0418">Kinase</keyword>
<keyword evidence="8" id="KW-1185">Reference proteome</keyword>
<dbReference type="Pfam" id="PF00294">
    <property type="entry name" value="PfkB"/>
    <property type="match status" value="1"/>
</dbReference>